<accession>A0ABP7BEI5</accession>
<dbReference type="PANTHER" id="PTHR42736">
    <property type="entry name" value="PROTEIN-GLUTAMINE GAMMA-GLUTAMYLTRANSFERASE"/>
    <property type="match status" value="1"/>
</dbReference>
<feature type="region of interest" description="Disordered" evidence="1">
    <location>
        <begin position="402"/>
        <end position="423"/>
    </location>
</feature>
<keyword evidence="5" id="KW-1185">Reference proteome</keyword>
<keyword evidence="2" id="KW-0472">Membrane</keyword>
<dbReference type="EMBL" id="BAAAYV010000006">
    <property type="protein sequence ID" value="GAA3657019.1"/>
    <property type="molecule type" value="Genomic_DNA"/>
</dbReference>
<sequence>MPVAEAVAERTPRGSARPPGPPRRPEEPTARRRAGHGAAGDLGLTAGVAVATIAAVLPIGRLIEPEWLPGAILTVALVLLTGYALRRVGLPGVLSAAGELLMWIFCATVAYGHPDAFAGIVPTVDVVRDLPDTLADVGAELLVGVAPMRPSAGLAFVLIAAAGLLAFCVGHIVRSTRLPLLAAIALIAVFAIPQLAVPGDDDLMPAILLAAAILWLVRIEIRSRRPAMESGPVASIWAVLLGVGSVVAAVVFAPAVPLSSPTGGGVGRTSTISATLDLGEDLRRPADVEVLQLRVDTGGAPYLRVATLTEFDGGTWLPDDAEPGRLEFDEVATSAEVEERTVSIDVTQLSSGYLPVPYPAVEVTGVVGSWGTDAYNRTVSSETTTSLGQSYRVRSLVPQPTLEQAQASVPRAPDSAGGDFWGDELSGPELSAETLSLPTEAGGSIRTLAQEVTAGTDNAYDAMVALQRWFRSDGGFEYSLEAPVDEGFDGSGLDAILRFLDVRSGYCVHYASTFAVMARTLGIPARVVVGYLPGQSTGETVDDQSVYSVLGSQLHAWPEVHLDGIGWIPFEPTVSLGTPTSLRSEAAPGTDPDEPDAQASAAPTPSQSAAPEVDRGDIDNPDGAATAFDPAALLRGIGIALAAIVLLALPATVRAVRHAMRLTAARRGDAGAAWRELQDIAIDAGLTVDESDSPRVLAERLARDRGVPSAALAPLVSGIEHASFAPAGRADVTAGAELARALARVRAALLPAGRARLRASLLPRSLVVRPRVQGH</sequence>
<dbReference type="Pfam" id="PF11992">
    <property type="entry name" value="TgpA_N"/>
    <property type="match status" value="1"/>
</dbReference>
<evidence type="ECO:0000313" key="5">
    <source>
        <dbReference type="Proteomes" id="UP001410795"/>
    </source>
</evidence>
<gene>
    <name evidence="4" type="ORF">GCM10022202_16610</name>
</gene>
<feature type="compositionally biased region" description="Low complexity" evidence="1">
    <location>
        <begin position="597"/>
        <end position="611"/>
    </location>
</feature>
<evidence type="ECO:0000256" key="1">
    <source>
        <dbReference type="SAM" id="MobiDB-lite"/>
    </source>
</evidence>
<name>A0ABP7BEI5_9MICO</name>
<feature type="transmembrane region" description="Helical" evidence="2">
    <location>
        <begin position="67"/>
        <end position="85"/>
    </location>
</feature>
<evidence type="ECO:0000259" key="3">
    <source>
        <dbReference type="SMART" id="SM00460"/>
    </source>
</evidence>
<feature type="transmembrane region" description="Helical" evidence="2">
    <location>
        <begin position="233"/>
        <end position="253"/>
    </location>
</feature>
<protein>
    <submittedName>
        <fullName evidence="4">DUF3488 and transglutaminase-like domain-containing protein</fullName>
    </submittedName>
</protein>
<dbReference type="InterPro" id="IPR038765">
    <property type="entry name" value="Papain-like_cys_pep_sf"/>
</dbReference>
<feature type="transmembrane region" description="Helical" evidence="2">
    <location>
        <begin position="180"/>
        <end position="197"/>
    </location>
</feature>
<dbReference type="Gene3D" id="3.10.620.30">
    <property type="match status" value="1"/>
</dbReference>
<evidence type="ECO:0000313" key="4">
    <source>
        <dbReference type="EMBL" id="GAA3657019.1"/>
    </source>
</evidence>
<reference evidence="5" key="1">
    <citation type="journal article" date="2019" name="Int. J. Syst. Evol. Microbiol.">
        <title>The Global Catalogue of Microorganisms (GCM) 10K type strain sequencing project: providing services to taxonomists for standard genome sequencing and annotation.</title>
        <authorList>
            <consortium name="The Broad Institute Genomics Platform"/>
            <consortium name="The Broad Institute Genome Sequencing Center for Infectious Disease"/>
            <person name="Wu L."/>
            <person name="Ma J."/>
        </authorList>
    </citation>
    <scope>NUCLEOTIDE SEQUENCE [LARGE SCALE GENOMIC DNA]</scope>
    <source>
        <strain evidence="5">JCM 16546</strain>
    </source>
</reference>
<feature type="domain" description="Transglutaminase-like" evidence="3">
    <location>
        <begin position="499"/>
        <end position="574"/>
    </location>
</feature>
<feature type="transmembrane region" description="Helical" evidence="2">
    <location>
        <begin position="42"/>
        <end position="61"/>
    </location>
</feature>
<feature type="transmembrane region" description="Helical" evidence="2">
    <location>
        <begin position="92"/>
        <end position="112"/>
    </location>
</feature>
<feature type="transmembrane region" description="Helical" evidence="2">
    <location>
        <begin position="632"/>
        <end position="653"/>
    </location>
</feature>
<dbReference type="InterPro" id="IPR021878">
    <property type="entry name" value="TgpA_N"/>
</dbReference>
<dbReference type="SUPFAM" id="SSF54001">
    <property type="entry name" value="Cysteine proteinases"/>
    <property type="match status" value="1"/>
</dbReference>
<dbReference type="InterPro" id="IPR052901">
    <property type="entry name" value="Bact_TGase-like"/>
</dbReference>
<dbReference type="InterPro" id="IPR002931">
    <property type="entry name" value="Transglutaminase-like"/>
</dbReference>
<organism evidence="4 5">
    <name type="scientific">Microbacterium marinilacus</name>
    <dbReference type="NCBI Taxonomy" id="415209"/>
    <lineage>
        <taxon>Bacteria</taxon>
        <taxon>Bacillati</taxon>
        <taxon>Actinomycetota</taxon>
        <taxon>Actinomycetes</taxon>
        <taxon>Micrococcales</taxon>
        <taxon>Microbacteriaceae</taxon>
        <taxon>Microbacterium</taxon>
    </lineage>
</organism>
<feature type="region of interest" description="Disordered" evidence="1">
    <location>
        <begin position="1"/>
        <end position="39"/>
    </location>
</feature>
<dbReference type="PANTHER" id="PTHR42736:SF1">
    <property type="entry name" value="PROTEIN-GLUTAMINE GAMMA-GLUTAMYLTRANSFERASE"/>
    <property type="match status" value="1"/>
</dbReference>
<evidence type="ECO:0000256" key="2">
    <source>
        <dbReference type="SAM" id="Phobius"/>
    </source>
</evidence>
<keyword evidence="2" id="KW-0812">Transmembrane</keyword>
<feature type="transmembrane region" description="Helical" evidence="2">
    <location>
        <begin position="152"/>
        <end position="173"/>
    </location>
</feature>
<keyword evidence="2" id="KW-1133">Transmembrane helix</keyword>
<dbReference type="RefSeq" id="WP_221858571.1">
    <property type="nucleotide sequence ID" value="NZ_BAAAYV010000006.1"/>
</dbReference>
<feature type="transmembrane region" description="Helical" evidence="2">
    <location>
        <begin position="203"/>
        <end position="221"/>
    </location>
</feature>
<dbReference type="Proteomes" id="UP001410795">
    <property type="component" value="Unassembled WGS sequence"/>
</dbReference>
<comment type="caution">
    <text evidence="4">The sequence shown here is derived from an EMBL/GenBank/DDBJ whole genome shotgun (WGS) entry which is preliminary data.</text>
</comment>
<proteinExistence type="predicted"/>
<dbReference type="SMART" id="SM00460">
    <property type="entry name" value="TGc"/>
    <property type="match status" value="1"/>
</dbReference>
<dbReference type="Pfam" id="PF01841">
    <property type="entry name" value="Transglut_core"/>
    <property type="match status" value="1"/>
</dbReference>
<feature type="region of interest" description="Disordered" evidence="1">
    <location>
        <begin position="578"/>
        <end position="622"/>
    </location>
</feature>